<comment type="caution">
    <text evidence="1">The sequence shown here is derived from an EMBL/GenBank/DDBJ whole genome shotgun (WGS) entry which is preliminary data.</text>
</comment>
<gene>
    <name evidence="1" type="ORF">KC980_02315</name>
</gene>
<name>A0A955ED20_UNCKA</name>
<evidence type="ECO:0000313" key="1">
    <source>
        <dbReference type="EMBL" id="MCA9308323.1"/>
    </source>
</evidence>
<dbReference type="EMBL" id="JAGQNX010000067">
    <property type="protein sequence ID" value="MCA9308323.1"/>
    <property type="molecule type" value="Genomic_DNA"/>
</dbReference>
<sequence>MSEQNKSAEQIISPETLNTEIRFYEGEIPVLRNLLTLFKKSKQAGQQPLDVLKQVFNLTKK</sequence>
<accession>A0A955ED20</accession>
<evidence type="ECO:0000313" key="2">
    <source>
        <dbReference type="Proteomes" id="UP000740557"/>
    </source>
</evidence>
<reference evidence="1" key="2">
    <citation type="journal article" date="2021" name="Microbiome">
        <title>Successional dynamics and alternative stable states in a saline activated sludge microbial community over 9 years.</title>
        <authorList>
            <person name="Wang Y."/>
            <person name="Ye J."/>
            <person name="Ju F."/>
            <person name="Liu L."/>
            <person name="Boyd J.A."/>
            <person name="Deng Y."/>
            <person name="Parks D.H."/>
            <person name="Jiang X."/>
            <person name="Yin X."/>
            <person name="Woodcroft B.J."/>
            <person name="Tyson G.W."/>
            <person name="Hugenholtz P."/>
            <person name="Polz M.F."/>
            <person name="Zhang T."/>
        </authorList>
    </citation>
    <scope>NUCLEOTIDE SEQUENCE</scope>
    <source>
        <strain evidence="1">HKST-UBA79</strain>
    </source>
</reference>
<reference evidence="1" key="1">
    <citation type="submission" date="2020-04" db="EMBL/GenBank/DDBJ databases">
        <authorList>
            <person name="Zhang T."/>
        </authorList>
    </citation>
    <scope>NUCLEOTIDE SEQUENCE</scope>
    <source>
        <strain evidence="1">HKST-UBA79</strain>
    </source>
</reference>
<protein>
    <submittedName>
        <fullName evidence="1">Uncharacterized protein</fullName>
    </submittedName>
</protein>
<dbReference type="Proteomes" id="UP000740557">
    <property type="component" value="Unassembled WGS sequence"/>
</dbReference>
<dbReference type="AlphaFoldDB" id="A0A955ED20"/>
<organism evidence="1 2">
    <name type="scientific">candidate division WWE3 bacterium</name>
    <dbReference type="NCBI Taxonomy" id="2053526"/>
    <lineage>
        <taxon>Bacteria</taxon>
        <taxon>Katanobacteria</taxon>
    </lineage>
</organism>
<proteinExistence type="predicted"/>